<evidence type="ECO:0000256" key="2">
    <source>
        <dbReference type="SAM" id="MobiDB-lite"/>
    </source>
</evidence>
<dbReference type="Proteomes" id="UP000199256">
    <property type="component" value="Unassembled WGS sequence"/>
</dbReference>
<dbReference type="PANTHER" id="PTHR16222">
    <property type="entry name" value="ADP-RIBOSYLGLYCOHYDROLASE"/>
    <property type="match status" value="1"/>
</dbReference>
<name>A0A1H7MX84_9GAMM</name>
<dbReference type="InterPro" id="IPR036705">
    <property type="entry name" value="Ribosyl_crysJ1_sf"/>
</dbReference>
<feature type="binding site" evidence="1">
    <location>
        <position position="80"/>
    </location>
    <ligand>
        <name>Mg(2+)</name>
        <dbReference type="ChEBI" id="CHEBI:18420"/>
        <label>1</label>
    </ligand>
</feature>
<dbReference type="PANTHER" id="PTHR16222:SF12">
    <property type="entry name" value="ADP-RIBOSYLGLYCOHYDROLASE-RELATED"/>
    <property type="match status" value="1"/>
</dbReference>
<evidence type="ECO:0000313" key="3">
    <source>
        <dbReference type="EMBL" id="SEL15649.1"/>
    </source>
</evidence>
<keyword evidence="4" id="KW-1185">Reference proteome</keyword>
<feature type="binding site" evidence="1">
    <location>
        <position position="268"/>
    </location>
    <ligand>
        <name>Mg(2+)</name>
        <dbReference type="ChEBI" id="CHEBI:18420"/>
        <label>1</label>
    </ligand>
</feature>
<dbReference type="InterPro" id="IPR050792">
    <property type="entry name" value="ADP-ribosylglycohydrolase"/>
</dbReference>
<dbReference type="GO" id="GO:0046872">
    <property type="term" value="F:metal ion binding"/>
    <property type="evidence" value="ECO:0007669"/>
    <property type="project" value="UniProtKB-KW"/>
</dbReference>
<dbReference type="STRING" id="1396821.SAMN05444515_11079"/>
<dbReference type="Gene3D" id="1.10.4080.10">
    <property type="entry name" value="ADP-ribosylation/Crystallin J1"/>
    <property type="match status" value="1"/>
</dbReference>
<feature type="binding site" evidence="1">
    <location>
        <position position="78"/>
    </location>
    <ligand>
        <name>Mg(2+)</name>
        <dbReference type="ChEBI" id="CHEBI:18420"/>
        <label>1</label>
    </ligand>
</feature>
<keyword evidence="3" id="KW-0378">Hydrolase</keyword>
<reference evidence="4" key="1">
    <citation type="submission" date="2016-10" db="EMBL/GenBank/DDBJ databases">
        <authorList>
            <person name="Varghese N."/>
            <person name="Submissions S."/>
        </authorList>
    </citation>
    <scope>NUCLEOTIDE SEQUENCE [LARGE SCALE GENOMIC DNA]</scope>
    <source>
        <strain evidence="4">DSM 241</strain>
    </source>
</reference>
<feature type="binding site" evidence="1">
    <location>
        <position position="79"/>
    </location>
    <ligand>
        <name>Mg(2+)</name>
        <dbReference type="ChEBI" id="CHEBI:18420"/>
        <label>1</label>
    </ligand>
</feature>
<organism evidence="3 4">
    <name type="scientific">Ectothiorhodospira marina</name>
    <dbReference type="NCBI Taxonomy" id="1396821"/>
    <lineage>
        <taxon>Bacteria</taxon>
        <taxon>Pseudomonadati</taxon>
        <taxon>Pseudomonadota</taxon>
        <taxon>Gammaproteobacteria</taxon>
        <taxon>Chromatiales</taxon>
        <taxon>Ectothiorhodospiraceae</taxon>
        <taxon>Ectothiorhodospira</taxon>
    </lineage>
</organism>
<gene>
    <name evidence="3" type="ORF">SAMN05444515_11079</name>
</gene>
<dbReference type="Pfam" id="PF03747">
    <property type="entry name" value="ADP_ribosyl_GH"/>
    <property type="match status" value="1"/>
</dbReference>
<accession>A0A1H7MX84</accession>
<evidence type="ECO:0000256" key="1">
    <source>
        <dbReference type="PIRSR" id="PIRSR605502-1"/>
    </source>
</evidence>
<keyword evidence="1" id="KW-0460">Magnesium</keyword>
<sequence>MRGGGAPPDKEPLSPLGKEVGVRGAPSRAQAAYLALAIGDALGATVEFMMPREIQYKHGVHKDLIGGGWLHLKPGAITDDTQMSLALGDAIIQAGGLHAPTIAEAFSQWMRSRPVDIGHTVRRGIIHYRRTGQTQVPLNDNDAGNGACMRVLPIALATLGEPRETVDAACRLQAHITHHHPLSDAGTQCIVAMVQMALQGASQRELLQGPVQALIQQHPEFHFRTRREENPSGFIVHTLRAVFQALFDTDTFEDCLVDVVNRGGDADTTGAIAGMVAGALYGLEAIPERWVKGLDAEVKEQMMVQLSRLI</sequence>
<comment type="cofactor">
    <cofactor evidence="1">
        <name>Mg(2+)</name>
        <dbReference type="ChEBI" id="CHEBI:18420"/>
    </cofactor>
    <text evidence="1">Binds 2 magnesium ions per subunit.</text>
</comment>
<dbReference type="SUPFAM" id="SSF101478">
    <property type="entry name" value="ADP-ribosylglycohydrolase"/>
    <property type="match status" value="1"/>
</dbReference>
<feature type="binding site" evidence="1">
    <location>
        <position position="267"/>
    </location>
    <ligand>
        <name>Mg(2+)</name>
        <dbReference type="ChEBI" id="CHEBI:18420"/>
        <label>1</label>
    </ligand>
</feature>
<dbReference type="InterPro" id="IPR005502">
    <property type="entry name" value="Ribosyl_crysJ1"/>
</dbReference>
<protein>
    <submittedName>
        <fullName evidence="3">ADP-ribosyl-[dinitrogen reductase] hydrolase</fullName>
    </submittedName>
</protein>
<keyword evidence="1" id="KW-0479">Metal-binding</keyword>
<feature type="region of interest" description="Disordered" evidence="2">
    <location>
        <begin position="1"/>
        <end position="21"/>
    </location>
</feature>
<dbReference type="NCBIfam" id="TIGR02662">
    <property type="entry name" value="dinitro_DRAG"/>
    <property type="match status" value="1"/>
</dbReference>
<dbReference type="EMBL" id="FOAA01000010">
    <property type="protein sequence ID" value="SEL15649.1"/>
    <property type="molecule type" value="Genomic_DNA"/>
</dbReference>
<dbReference type="GO" id="GO:0016787">
    <property type="term" value="F:hydrolase activity"/>
    <property type="evidence" value="ECO:0007669"/>
    <property type="project" value="UniProtKB-KW"/>
</dbReference>
<dbReference type="InterPro" id="IPR013479">
    <property type="entry name" value="ADP-ribosyl_diN_reduct_hydro"/>
</dbReference>
<evidence type="ECO:0000313" key="4">
    <source>
        <dbReference type="Proteomes" id="UP000199256"/>
    </source>
</evidence>
<dbReference type="AlphaFoldDB" id="A0A1H7MX84"/>
<proteinExistence type="predicted"/>
<feature type="binding site" evidence="1">
    <location>
        <position position="265"/>
    </location>
    <ligand>
        <name>Mg(2+)</name>
        <dbReference type="ChEBI" id="CHEBI:18420"/>
        <label>1</label>
    </ligand>
</feature>